<dbReference type="AlphaFoldDB" id="A0A0G1AEA4"/>
<reference evidence="1" key="1">
    <citation type="journal article" date="2015" name="Nature">
        <title>rRNA introns, odd ribosomes, and small enigmatic genomes across a large radiation of phyla.</title>
        <authorList>
            <person name="Brown C.T."/>
            <person name="Hug L.A."/>
            <person name="Thomas B.C."/>
            <person name="Sharon I."/>
            <person name="Castelle C.J."/>
            <person name="Singh A."/>
            <person name="Wilkins M.J."/>
            <person name="Williams K.H."/>
            <person name="Banfield J.F."/>
        </authorList>
    </citation>
    <scope>NUCLEOTIDE SEQUENCE [LARGE SCALE GENOMIC DNA]</scope>
</reference>
<evidence type="ECO:0000313" key="2">
    <source>
        <dbReference type="Proteomes" id="UP000033856"/>
    </source>
</evidence>
<sequence length="133" mass="15335">MSKIEEYTATLTTREREQFKSLIEECAKREKEIQENKPQAIETAKKLLVSQEQLRASLKEMSSSFQKLMQSLAQDAETSQKILIKNQETVRSLTSSAELCRRNTEKILEIANLAEEMKELIFSKIDNSKLHQA</sequence>
<proteinExistence type="predicted"/>
<evidence type="ECO:0000313" key="1">
    <source>
        <dbReference type="EMBL" id="KKS23593.1"/>
    </source>
</evidence>
<accession>A0A0G1AEA4</accession>
<dbReference type="SUPFAM" id="SSF58104">
    <property type="entry name" value="Methyl-accepting chemotaxis protein (MCP) signaling domain"/>
    <property type="match status" value="1"/>
</dbReference>
<name>A0A0G1AEA4_9BACT</name>
<comment type="caution">
    <text evidence="1">The sequence shown here is derived from an EMBL/GenBank/DDBJ whole genome shotgun (WGS) entry which is preliminary data.</text>
</comment>
<dbReference type="Proteomes" id="UP000033856">
    <property type="component" value="Unassembled WGS sequence"/>
</dbReference>
<organism evidence="1 2">
    <name type="scientific">Candidatus Jorgensenbacteria bacterium GW2011_GWF2_41_8</name>
    <dbReference type="NCBI Taxonomy" id="1618667"/>
    <lineage>
        <taxon>Bacteria</taxon>
        <taxon>Candidatus Joergenseniibacteriota</taxon>
    </lineage>
</organism>
<dbReference type="EMBL" id="LCCD01000046">
    <property type="protein sequence ID" value="KKS23593.1"/>
    <property type="molecule type" value="Genomic_DNA"/>
</dbReference>
<protein>
    <submittedName>
        <fullName evidence="1">Uncharacterized protein</fullName>
    </submittedName>
</protein>
<gene>
    <name evidence="1" type="ORF">UU83_C0046G0003</name>
</gene>